<sequence>MTFLGHFHLGPKKPESSTEASGTPPPERGRPLRASGRGGAGNMHHQLAERDVTDENAIREQLYTVHVGRGGAGNVRSPSRDPLDRQRHEDEKIRALEQQGKLQSEELSHVQVTGRGGRGNIPHPNTDIEHSRGRSMSPSSVLRSLSRSRSASREPGPSRREKSVPRVPVLDRVREAV</sequence>
<proteinExistence type="predicted"/>
<evidence type="ECO:0000256" key="1">
    <source>
        <dbReference type="SAM" id="MobiDB-lite"/>
    </source>
</evidence>
<feature type="compositionally biased region" description="Low complexity" evidence="1">
    <location>
        <begin position="134"/>
        <end position="149"/>
    </location>
</feature>
<dbReference type="EMBL" id="LGAV01000003">
    <property type="protein sequence ID" value="KOS14636.1"/>
    <property type="molecule type" value="Genomic_DNA"/>
</dbReference>
<dbReference type="Pfam" id="PF12223">
    <property type="entry name" value="DUF3602"/>
    <property type="match status" value="1"/>
</dbReference>
<dbReference type="GeneID" id="28727046"/>
<gene>
    <name evidence="2" type="ORF">Malapachy_0656</name>
</gene>
<organism evidence="2 3">
    <name type="scientific">Malassezia pachydermatis</name>
    <dbReference type="NCBI Taxonomy" id="77020"/>
    <lineage>
        <taxon>Eukaryota</taxon>
        <taxon>Fungi</taxon>
        <taxon>Dikarya</taxon>
        <taxon>Basidiomycota</taxon>
        <taxon>Ustilaginomycotina</taxon>
        <taxon>Malasseziomycetes</taxon>
        <taxon>Malasseziales</taxon>
        <taxon>Malasseziaceae</taxon>
        <taxon>Malassezia</taxon>
    </lineage>
</organism>
<dbReference type="InterPro" id="IPR022024">
    <property type="entry name" value="DUF3602"/>
</dbReference>
<accession>A0A0M8ML21</accession>
<protein>
    <submittedName>
        <fullName evidence="2">Uncharacterized protein</fullName>
    </submittedName>
</protein>
<feature type="compositionally biased region" description="Basic and acidic residues" evidence="1">
    <location>
        <begin position="78"/>
        <end position="95"/>
    </location>
</feature>
<dbReference type="AlphaFoldDB" id="A0A0M8ML21"/>
<dbReference type="VEuPathDB" id="FungiDB:Malapachy_0656"/>
<dbReference type="RefSeq" id="XP_017992268.1">
    <property type="nucleotide sequence ID" value="XM_018135171.1"/>
</dbReference>
<dbReference type="Proteomes" id="UP000037751">
    <property type="component" value="Unassembled WGS sequence"/>
</dbReference>
<evidence type="ECO:0000313" key="3">
    <source>
        <dbReference type="Proteomes" id="UP000037751"/>
    </source>
</evidence>
<comment type="caution">
    <text evidence="2">The sequence shown here is derived from an EMBL/GenBank/DDBJ whole genome shotgun (WGS) entry which is preliminary data.</text>
</comment>
<dbReference type="PANTHER" id="PTHR34693:SF1">
    <property type="entry name" value="PROTEIN PAR32"/>
    <property type="match status" value="1"/>
</dbReference>
<evidence type="ECO:0000313" key="2">
    <source>
        <dbReference type="EMBL" id="KOS14636.1"/>
    </source>
</evidence>
<name>A0A0M8ML21_9BASI</name>
<dbReference type="InterPro" id="IPR053203">
    <property type="entry name" value="Cisplatin_resist-associated"/>
</dbReference>
<dbReference type="PANTHER" id="PTHR34693">
    <property type="entry name" value="PROTEIN PAR32"/>
    <property type="match status" value="1"/>
</dbReference>
<feature type="compositionally biased region" description="Basic and acidic residues" evidence="1">
    <location>
        <begin position="46"/>
        <end position="58"/>
    </location>
</feature>
<feature type="region of interest" description="Disordered" evidence="1">
    <location>
        <begin position="1"/>
        <end position="177"/>
    </location>
</feature>
<reference evidence="2 3" key="1">
    <citation type="submission" date="2015-07" db="EMBL/GenBank/DDBJ databases">
        <title>Draft Genome Sequence of Malassezia furfur CBS1878 and Malassezia pachydermatis CBS1879.</title>
        <authorList>
            <person name="Triana S."/>
            <person name="Ohm R."/>
            <person name="Gonzalez A."/>
            <person name="DeCock H."/>
            <person name="Restrepo S."/>
            <person name="Celis A."/>
        </authorList>
    </citation>
    <scope>NUCLEOTIDE SEQUENCE [LARGE SCALE GENOMIC DNA]</scope>
    <source>
        <strain evidence="2 3">CBS 1879</strain>
    </source>
</reference>
<dbReference type="STRING" id="77020.A0A0M8ML21"/>
<keyword evidence="3" id="KW-1185">Reference proteome</keyword>
<dbReference type="OrthoDB" id="2537432at2759"/>
<feature type="compositionally biased region" description="Basic and acidic residues" evidence="1">
    <location>
        <begin position="156"/>
        <end position="177"/>
    </location>
</feature>